<keyword evidence="1 3" id="KW-0732">Signal</keyword>
<dbReference type="InterPro" id="IPR013783">
    <property type="entry name" value="Ig-like_fold"/>
</dbReference>
<evidence type="ECO:0000259" key="4">
    <source>
        <dbReference type="Pfam" id="PF18962"/>
    </source>
</evidence>
<proteinExistence type="predicted"/>
<dbReference type="SUPFAM" id="SSF55486">
    <property type="entry name" value="Metalloproteases ('zincins'), catalytic domain"/>
    <property type="match status" value="1"/>
</dbReference>
<dbReference type="PANTHER" id="PTHR11905:SF159">
    <property type="entry name" value="ADAM METALLOPROTEASE"/>
    <property type="match status" value="1"/>
</dbReference>
<evidence type="ECO:0000256" key="1">
    <source>
        <dbReference type="ARBA" id="ARBA00022729"/>
    </source>
</evidence>
<dbReference type="KEGG" id="fpal:HYN49_02485"/>
<dbReference type="EMBL" id="CP029187">
    <property type="protein sequence ID" value="AWI24847.1"/>
    <property type="molecule type" value="Genomic_DNA"/>
</dbReference>
<dbReference type="NCBIfam" id="TIGR04183">
    <property type="entry name" value="Por_Secre_tail"/>
    <property type="match status" value="1"/>
</dbReference>
<dbReference type="Pfam" id="PF13583">
    <property type="entry name" value="Reprolysin_4"/>
    <property type="match status" value="1"/>
</dbReference>
<evidence type="ECO:0000256" key="2">
    <source>
        <dbReference type="SAM" id="MobiDB-lite"/>
    </source>
</evidence>
<feature type="domain" description="Secretion system C-terminal sorting" evidence="4">
    <location>
        <begin position="875"/>
        <end position="950"/>
    </location>
</feature>
<dbReference type="AlphaFoldDB" id="A0A2S1SER7"/>
<feature type="region of interest" description="Disordered" evidence="2">
    <location>
        <begin position="483"/>
        <end position="502"/>
    </location>
</feature>
<reference evidence="5 6" key="1">
    <citation type="submission" date="2018-05" db="EMBL/GenBank/DDBJ databases">
        <title>Genome sequencing of Flavobacterium sp. HYN0049.</title>
        <authorList>
            <person name="Yi H."/>
            <person name="Baek C."/>
        </authorList>
    </citation>
    <scope>NUCLEOTIDE SEQUENCE [LARGE SCALE GENOMIC DNA]</scope>
    <source>
        <strain evidence="5 6">HYN0049</strain>
    </source>
</reference>
<dbReference type="InterPro" id="IPR026444">
    <property type="entry name" value="Secre_tail"/>
</dbReference>
<sequence length="951" mass="101435">MKRILLLTLFFNLFFGAYAQQGNLWTKITADKTPVSEKLAKRSIPSEFQAFSLDLNQLKSRLAGAPDRKDNKTKAGVLLPFPNETGELENYRVFESSVMDPALAAKYPDIKSYVGVGVDDATATICFTTTIFGLHTMTLSGNHNNVFIEPYTKDLSKYMVYNRNKVQSPPSFECFMAEKSNEQNRNPNTTQSSTQIYRTYRLALACTIEYATFHVNAAGVSSGTLAQKKAAVLAAMVVTMARVNGVYERDLAIHMNLISNNDVLINITSDTFTNTSGGAMLNQNQSFVDSNIGSSNYDIGHVFSTGGGGVAFRGGVCNSSSKAKGVTGSGGPVGDAFDIDYVAHEMGHQFGGNHTFNSDFTGSGSCETNKNLETAIEPGSGTTIMAYAGICNAGNNVQNNSDAHFSFMSLQEIDAYVASGGNCAANMAMVNTPPVIAPIPNYTIPKSTPFILKGDATDAQGNSLTYCWEENDHWDTNTVAKSAPPIATNTGGPNFRSRTPSASPERYMPVLSSVLANNITPNFEVVPSVARTMNFALTVRDNNIDGGQTARKNMTVTTANVGPFVVTSPNSVVSYASGSNQTVTWDVAGTTANGINCNFVDIYASSNSGSTFPTLLASGVPNDGSEVITIPNTVGTSNRIMVRANDNIFYDVSNTNFAITSAPSTFSIAFAGVAGKQYQTACAGSTIVYPLTYAALSGFSGSTTLSVTGNPPGSTVTFSPNPISAGGSVNMTISDTSGMVNGIYQMVVTATSGATTKTVNLYLVATSISFATIDLNTPANFSTNQATNVVLDWTEDMFDANGYDVQVATDVNFVNLVHSQTVPSSGFTTSLGSNTTYYWHVRPRFSACTGAYSATSQFTTGNLGIEDNASFNFSVYPNPNDGAFNIHSDRFSSDKIQVMVYDMRGRVIFNQHYAGNSSFDESIALPNAQAGVYLLSVTDGEHKGIKRIVVK</sequence>
<evidence type="ECO:0000313" key="6">
    <source>
        <dbReference type="Proteomes" id="UP000244937"/>
    </source>
</evidence>
<dbReference type="RefSeq" id="WP_108902644.1">
    <property type="nucleotide sequence ID" value="NZ_CP029187.1"/>
</dbReference>
<dbReference type="OrthoDB" id="9792152at2"/>
<protein>
    <recommendedName>
        <fullName evidence="4">Secretion system C-terminal sorting domain-containing protein</fullName>
    </recommendedName>
</protein>
<dbReference type="InterPro" id="IPR024079">
    <property type="entry name" value="MetalloPept_cat_dom_sf"/>
</dbReference>
<accession>A0A2S1SER7</accession>
<feature type="signal peptide" evidence="3">
    <location>
        <begin position="1"/>
        <end position="19"/>
    </location>
</feature>
<evidence type="ECO:0000313" key="5">
    <source>
        <dbReference type="EMBL" id="AWI24847.1"/>
    </source>
</evidence>
<dbReference type="GO" id="GO:0008237">
    <property type="term" value="F:metallopeptidase activity"/>
    <property type="evidence" value="ECO:0007669"/>
    <property type="project" value="InterPro"/>
</dbReference>
<dbReference type="PANTHER" id="PTHR11905">
    <property type="entry name" value="ADAM A DISINTEGRIN AND METALLOPROTEASE DOMAIN"/>
    <property type="match status" value="1"/>
</dbReference>
<name>A0A2S1SER7_9FLAO</name>
<keyword evidence="6" id="KW-1185">Reference proteome</keyword>
<feature type="chain" id="PRO_5015435637" description="Secretion system C-terminal sorting domain-containing protein" evidence="3">
    <location>
        <begin position="20"/>
        <end position="951"/>
    </location>
</feature>
<gene>
    <name evidence="5" type="ORF">HYN49_02485</name>
</gene>
<organism evidence="5 6">
    <name type="scientific">Flavobacterium pallidum</name>
    <dbReference type="NCBI Taxonomy" id="2172098"/>
    <lineage>
        <taxon>Bacteria</taxon>
        <taxon>Pseudomonadati</taxon>
        <taxon>Bacteroidota</taxon>
        <taxon>Flavobacteriia</taxon>
        <taxon>Flavobacteriales</taxon>
        <taxon>Flavobacteriaceae</taxon>
        <taxon>Flavobacterium</taxon>
    </lineage>
</organism>
<dbReference type="Gene3D" id="2.60.40.10">
    <property type="entry name" value="Immunoglobulins"/>
    <property type="match status" value="1"/>
</dbReference>
<evidence type="ECO:0000256" key="3">
    <source>
        <dbReference type="SAM" id="SignalP"/>
    </source>
</evidence>
<dbReference type="Pfam" id="PF18962">
    <property type="entry name" value="Por_Secre_tail"/>
    <property type="match status" value="1"/>
</dbReference>
<feature type="compositionally biased region" description="Polar residues" evidence="2">
    <location>
        <begin position="487"/>
        <end position="502"/>
    </location>
</feature>
<dbReference type="Gene3D" id="3.40.390.10">
    <property type="entry name" value="Collagenase (Catalytic Domain)"/>
    <property type="match status" value="1"/>
</dbReference>
<dbReference type="Proteomes" id="UP000244937">
    <property type="component" value="Chromosome"/>
</dbReference>